<keyword evidence="2 7" id="KW-0677">Repeat</keyword>
<dbReference type="SUPFAM" id="SSF109998">
    <property type="entry name" value="Triger factor/SurA peptide-binding domain-like"/>
    <property type="match status" value="1"/>
</dbReference>
<dbReference type="SUPFAM" id="SSF54534">
    <property type="entry name" value="FKBP-like"/>
    <property type="match status" value="2"/>
</dbReference>
<dbReference type="PANTHER" id="PTHR47637:SF1">
    <property type="entry name" value="CHAPERONE SURA"/>
    <property type="match status" value="1"/>
</dbReference>
<dbReference type="Gene3D" id="3.10.50.40">
    <property type="match status" value="2"/>
</dbReference>
<dbReference type="Gene3D" id="1.10.4030.10">
    <property type="entry name" value="Porin chaperone SurA, peptide-binding domain"/>
    <property type="match status" value="1"/>
</dbReference>
<name>M1LVW7_9PROT</name>
<dbReference type="HOGENOM" id="CLU_034646_11_0_4"/>
<keyword evidence="5 7" id="KW-0143">Chaperone</keyword>
<comment type="domain">
    <text evidence="7">The PPIase activity resides only in the second parvulin domain. The N-terminal region and the C-terminal tail are necessary and sufficient for the chaperone activity of SurA. The PPIase activity is dispensable for SurA to function as a chaperone. The N-terminal region and the C-terminal tail are also required for porin recognition.</text>
</comment>
<dbReference type="KEGG" id="kct:CDEE_0332"/>
<comment type="subcellular location">
    <subcellularLocation>
        <location evidence="7">Periplasm</location>
    </subcellularLocation>
    <text evidence="7">Is capable of associating with the outer membrane.</text>
</comment>
<dbReference type="AlphaFoldDB" id="M1LVW7"/>
<evidence type="ECO:0000256" key="1">
    <source>
        <dbReference type="ARBA" id="ARBA00022729"/>
    </source>
</evidence>
<sequence>MHKIKKLVILYFFITFLTLVSYFASAIEKSSDCKSFSCDKIALVVNDQVFTLRDLLNEENNLCIELEKKGVQKGQRNIRENAINRIIEKALIIQESNKKGIFVNNSELNSVIDNILIHNNINLDQMRLQVERDNISWDSYLEMLRCDIYKNYLCQHIMDEKRIIANSDIDIFLKKSKFVDKKYLEISNSKNNQVLSLAQILIKVPENASSEDIQGFYHKAESLRNKLLIGDNFSDIAKEFSDGPESSIGGFLGKKTLDFWPDLFIENINFLSEGQISEVFRSKKGFHILKIISIDFSNIEKAASSNNLEEQVYLKQILVKKSFATSASDAVIYLSHIRQAIVSESISFKDAAQHYSQDITAPQGGDIGWISTNSLVPEFRDAIKNLGDKKLTEVITSSEGYYLLKLCDKRIFDFTENKKRNYAYQCLFDLQVDPVFSNWLEFIKSKSQIDIKCL</sequence>
<dbReference type="InterPro" id="IPR027304">
    <property type="entry name" value="Trigger_fact/SurA_dom_sf"/>
</dbReference>
<evidence type="ECO:0000313" key="9">
    <source>
        <dbReference type="EMBL" id="AGF47404.1"/>
    </source>
</evidence>
<accession>M1LVW7</accession>
<dbReference type="GO" id="GO:0030288">
    <property type="term" value="C:outer membrane-bounded periplasmic space"/>
    <property type="evidence" value="ECO:0007669"/>
    <property type="project" value="InterPro"/>
</dbReference>
<dbReference type="InterPro" id="IPR015391">
    <property type="entry name" value="SurA_N"/>
</dbReference>
<keyword evidence="1 7" id="KW-0732">Signal</keyword>
<dbReference type="PROSITE" id="PS50198">
    <property type="entry name" value="PPIC_PPIASE_2"/>
    <property type="match status" value="2"/>
</dbReference>
<dbReference type="EC" id="5.2.1.8" evidence="7"/>
<dbReference type="EMBL" id="CP003804">
    <property type="protein sequence ID" value="AGF47404.1"/>
    <property type="molecule type" value="Genomic_DNA"/>
</dbReference>
<gene>
    <name evidence="7" type="primary">surA</name>
    <name evidence="9" type="ORF">CDEE_0332</name>
</gene>
<dbReference type="Proteomes" id="UP000011686">
    <property type="component" value="Chromosome"/>
</dbReference>
<feature type="domain" description="PpiC" evidence="8">
    <location>
        <begin position="192"/>
        <end position="293"/>
    </location>
</feature>
<comment type="function">
    <text evidence="7">Chaperone involved in the correct folding and assembly of outer membrane proteins. Recognizes specific patterns of aromatic residues and the orientation of their side chains, which are found more frequently in integral outer membrane proteins. May act in both early periplasmic and late outer membrane-associated steps of protein maturation.</text>
</comment>
<keyword evidence="3 7" id="KW-0574">Periplasm</keyword>
<keyword evidence="6 7" id="KW-0413">Isomerase</keyword>
<evidence type="ECO:0000313" key="10">
    <source>
        <dbReference type="Proteomes" id="UP000011686"/>
    </source>
</evidence>
<dbReference type="PATRIC" id="fig|1208918.3.peg.100"/>
<keyword evidence="4 7" id="KW-0697">Rotamase</keyword>
<dbReference type="Pfam" id="PF09312">
    <property type="entry name" value="SurA_N"/>
    <property type="match status" value="1"/>
</dbReference>
<dbReference type="GO" id="GO:0003755">
    <property type="term" value="F:peptidyl-prolyl cis-trans isomerase activity"/>
    <property type="evidence" value="ECO:0007669"/>
    <property type="project" value="UniProtKB-UniRule"/>
</dbReference>
<dbReference type="InterPro" id="IPR046357">
    <property type="entry name" value="PPIase_dom_sf"/>
</dbReference>
<keyword evidence="10" id="KW-1185">Reference proteome</keyword>
<comment type="catalytic activity">
    <reaction evidence="7">
        <text>[protein]-peptidylproline (omega=180) = [protein]-peptidylproline (omega=0)</text>
        <dbReference type="Rhea" id="RHEA:16237"/>
        <dbReference type="Rhea" id="RHEA-COMP:10747"/>
        <dbReference type="Rhea" id="RHEA-COMP:10748"/>
        <dbReference type="ChEBI" id="CHEBI:83833"/>
        <dbReference type="ChEBI" id="CHEBI:83834"/>
        <dbReference type="EC" id="5.2.1.8"/>
    </reaction>
</comment>
<evidence type="ECO:0000256" key="5">
    <source>
        <dbReference type="ARBA" id="ARBA00023186"/>
    </source>
</evidence>
<dbReference type="GO" id="GO:0042277">
    <property type="term" value="F:peptide binding"/>
    <property type="evidence" value="ECO:0007669"/>
    <property type="project" value="InterPro"/>
</dbReference>
<evidence type="ECO:0000256" key="4">
    <source>
        <dbReference type="ARBA" id="ARBA00023110"/>
    </source>
</evidence>
<reference evidence="9 10" key="1">
    <citation type="journal article" date="2013" name="Genome Biol. Evol.">
        <title>Genome evolution and phylogenomic analysis of candidatus kinetoplastibacterium, the betaproteobacterial endosymbionts of strigomonas and angomonas.</title>
        <authorList>
            <person name="Alves J.M."/>
            <person name="Serrano M.G."/>
            <person name="Maia da Silva F."/>
            <person name="Voegtly L.J."/>
            <person name="Matveyev A.V."/>
            <person name="Teixeira M.M."/>
            <person name="Camargo E.P."/>
            <person name="Buck G.A."/>
        </authorList>
    </citation>
    <scope>NUCLEOTIDE SEQUENCE [LARGE SCALE GENOMIC DNA]</scope>
    <source>
        <strain evidence="9 10">TCC036E</strain>
    </source>
</reference>
<evidence type="ECO:0000256" key="7">
    <source>
        <dbReference type="HAMAP-Rule" id="MF_01183"/>
    </source>
</evidence>
<dbReference type="GO" id="GO:0006457">
    <property type="term" value="P:protein folding"/>
    <property type="evidence" value="ECO:0007669"/>
    <property type="project" value="UniProtKB-UniRule"/>
</dbReference>
<dbReference type="PANTHER" id="PTHR47637">
    <property type="entry name" value="CHAPERONE SURA"/>
    <property type="match status" value="1"/>
</dbReference>
<evidence type="ECO:0000256" key="3">
    <source>
        <dbReference type="ARBA" id="ARBA00022764"/>
    </source>
</evidence>
<dbReference type="STRING" id="1208918.CDEE_0332"/>
<dbReference type="GO" id="GO:0051082">
    <property type="term" value="F:unfolded protein binding"/>
    <property type="evidence" value="ECO:0007669"/>
    <property type="project" value="UniProtKB-UniRule"/>
</dbReference>
<dbReference type="Pfam" id="PF00639">
    <property type="entry name" value="Rotamase"/>
    <property type="match status" value="2"/>
</dbReference>
<dbReference type="GO" id="GO:0043165">
    <property type="term" value="P:Gram-negative-bacterium-type cell outer membrane assembly"/>
    <property type="evidence" value="ECO:0007669"/>
    <property type="project" value="InterPro"/>
</dbReference>
<dbReference type="InterPro" id="IPR023034">
    <property type="entry name" value="PPIase_SurA"/>
</dbReference>
<feature type="domain" description="PpiC" evidence="8">
    <location>
        <begin position="309"/>
        <end position="408"/>
    </location>
</feature>
<evidence type="ECO:0000256" key="2">
    <source>
        <dbReference type="ARBA" id="ARBA00022737"/>
    </source>
</evidence>
<dbReference type="RefSeq" id="WP_015389054.1">
    <property type="nucleotide sequence ID" value="NC_020283.1"/>
</dbReference>
<evidence type="ECO:0000256" key="6">
    <source>
        <dbReference type="ARBA" id="ARBA00023235"/>
    </source>
</evidence>
<dbReference type="InterPro" id="IPR000297">
    <property type="entry name" value="PPIase_PpiC"/>
</dbReference>
<dbReference type="GO" id="GO:0050821">
    <property type="term" value="P:protein stabilization"/>
    <property type="evidence" value="ECO:0007669"/>
    <property type="project" value="InterPro"/>
</dbReference>
<dbReference type="eggNOG" id="COG0760">
    <property type="taxonomic scope" value="Bacteria"/>
</dbReference>
<protein>
    <recommendedName>
        <fullName evidence="7">Chaperone SurA</fullName>
    </recommendedName>
    <alternativeName>
        <fullName evidence="7">Peptidyl-prolyl cis-trans isomerase SurA</fullName>
        <shortName evidence="7">PPIase SurA</shortName>
        <ecNumber evidence="7">5.2.1.8</ecNumber>
    </alternativeName>
    <alternativeName>
        <fullName evidence="7">Rotamase SurA</fullName>
    </alternativeName>
</protein>
<dbReference type="InterPro" id="IPR050280">
    <property type="entry name" value="OMP_Chaperone_SurA"/>
</dbReference>
<organism evidence="9 10">
    <name type="scientific">Candidatus Kinetoplastidibacterium crithidiae TCC036E</name>
    <dbReference type="NCBI Taxonomy" id="1208918"/>
    <lineage>
        <taxon>Bacteria</taxon>
        <taxon>Pseudomonadati</taxon>
        <taxon>Pseudomonadota</taxon>
        <taxon>Betaproteobacteria</taxon>
        <taxon>Candidatus Kinetoplastidibacterium</taxon>
    </lineage>
</organism>
<dbReference type="HAMAP" id="MF_01183">
    <property type="entry name" value="Chaperone_SurA"/>
    <property type="match status" value="1"/>
</dbReference>
<evidence type="ECO:0000259" key="8">
    <source>
        <dbReference type="PROSITE" id="PS50198"/>
    </source>
</evidence>
<proteinExistence type="inferred from homology"/>